<dbReference type="SUPFAM" id="SSF52283">
    <property type="entry name" value="Formate/glycerate dehydrogenase catalytic domain-like"/>
    <property type="match status" value="1"/>
</dbReference>
<dbReference type="PROSITE" id="PS00065">
    <property type="entry name" value="D_2_HYDROXYACID_DH_1"/>
    <property type="match status" value="1"/>
</dbReference>
<comment type="function">
    <text evidence="1">Catalyzes the reversible oxidation of 3-phospho-D-glycerate to 3-phosphonooxypyruvate, the first step of the phosphorylated L-serine biosynthesis pathway. Also catalyzes the reversible oxidation of 2-hydroxyglutarate to 2-oxoglutarate.</text>
</comment>
<keyword evidence="10" id="KW-0718">Serine biosynthesis</keyword>
<dbReference type="Proteomes" id="UP000198644">
    <property type="component" value="Unassembled WGS sequence"/>
</dbReference>
<dbReference type="AlphaFoldDB" id="A0A1I6HF23"/>
<comment type="catalytic activity">
    <reaction evidence="13">
        <text>(2R)-3-phosphoglycerate + NAD(+) = 3-phosphooxypyruvate + NADH + H(+)</text>
        <dbReference type="Rhea" id="RHEA:12641"/>
        <dbReference type="ChEBI" id="CHEBI:15378"/>
        <dbReference type="ChEBI" id="CHEBI:18110"/>
        <dbReference type="ChEBI" id="CHEBI:57540"/>
        <dbReference type="ChEBI" id="CHEBI:57945"/>
        <dbReference type="ChEBI" id="CHEBI:58272"/>
        <dbReference type="EC" id="1.1.1.95"/>
    </reaction>
</comment>
<dbReference type="InterPro" id="IPR036291">
    <property type="entry name" value="NAD(P)-bd_dom_sf"/>
</dbReference>
<dbReference type="EC" id="1.1.1.95" evidence="5"/>
<evidence type="ECO:0000256" key="7">
    <source>
        <dbReference type="ARBA" id="ARBA00022605"/>
    </source>
</evidence>
<dbReference type="Pfam" id="PF02826">
    <property type="entry name" value="2-Hacid_dh_C"/>
    <property type="match status" value="1"/>
</dbReference>
<dbReference type="CDD" id="cd12176">
    <property type="entry name" value="PGDH_3"/>
    <property type="match status" value="1"/>
</dbReference>
<name>A0A1I6HF23_9GAMM</name>
<dbReference type="InterPro" id="IPR029753">
    <property type="entry name" value="D-isomer_DH_CS"/>
</dbReference>
<evidence type="ECO:0000259" key="15">
    <source>
        <dbReference type="PROSITE" id="PS51671"/>
    </source>
</evidence>
<dbReference type="PANTHER" id="PTHR43761:SF1">
    <property type="entry name" value="D-ISOMER SPECIFIC 2-HYDROXYACID DEHYDROGENASE CATALYTIC DOMAIN-CONTAINING PROTEIN-RELATED"/>
    <property type="match status" value="1"/>
</dbReference>
<dbReference type="Gene3D" id="3.40.50.720">
    <property type="entry name" value="NAD(P)-binding Rossmann-like Domain"/>
    <property type="match status" value="2"/>
</dbReference>
<dbReference type="RefSeq" id="WP_092009712.1">
    <property type="nucleotide sequence ID" value="NZ_FOYW01000001.1"/>
</dbReference>
<dbReference type="InterPro" id="IPR045865">
    <property type="entry name" value="ACT-like_dom_sf"/>
</dbReference>
<keyword evidence="8 14" id="KW-0560">Oxidoreductase</keyword>
<dbReference type="InterPro" id="IPR050418">
    <property type="entry name" value="D-iso_2-hydroxyacid_DH_PdxB"/>
</dbReference>
<evidence type="ECO:0000256" key="5">
    <source>
        <dbReference type="ARBA" id="ARBA00013143"/>
    </source>
</evidence>
<evidence type="ECO:0000313" key="17">
    <source>
        <dbReference type="Proteomes" id="UP000198644"/>
    </source>
</evidence>
<dbReference type="InterPro" id="IPR006140">
    <property type="entry name" value="D-isomer_DH_NAD-bd"/>
</dbReference>
<dbReference type="PROSITE" id="PS00670">
    <property type="entry name" value="D_2_HYDROXYACID_DH_2"/>
    <property type="match status" value="1"/>
</dbReference>
<dbReference type="InterPro" id="IPR006139">
    <property type="entry name" value="D-isomer_2_OHA_DH_cat_dom"/>
</dbReference>
<evidence type="ECO:0000256" key="11">
    <source>
        <dbReference type="ARBA" id="ARBA00030455"/>
    </source>
</evidence>
<evidence type="ECO:0000256" key="12">
    <source>
        <dbReference type="ARBA" id="ARBA00048126"/>
    </source>
</evidence>
<dbReference type="PROSITE" id="PS51671">
    <property type="entry name" value="ACT"/>
    <property type="match status" value="1"/>
</dbReference>
<feature type="domain" description="ACT" evidence="15">
    <location>
        <begin position="340"/>
        <end position="409"/>
    </location>
</feature>
<evidence type="ECO:0000256" key="8">
    <source>
        <dbReference type="ARBA" id="ARBA00023002"/>
    </source>
</evidence>
<protein>
    <recommendedName>
        <fullName evidence="6">D-3-phosphoglycerate dehydrogenase</fullName>
        <ecNumber evidence="4">1.1.1.399</ecNumber>
        <ecNumber evidence="5">1.1.1.95</ecNumber>
    </recommendedName>
    <alternativeName>
        <fullName evidence="11">2-oxoglutarate reductase</fullName>
    </alternativeName>
</protein>
<comment type="catalytic activity">
    <reaction evidence="12">
        <text>(R)-2-hydroxyglutarate + NAD(+) = 2-oxoglutarate + NADH + H(+)</text>
        <dbReference type="Rhea" id="RHEA:49612"/>
        <dbReference type="ChEBI" id="CHEBI:15378"/>
        <dbReference type="ChEBI" id="CHEBI:15801"/>
        <dbReference type="ChEBI" id="CHEBI:16810"/>
        <dbReference type="ChEBI" id="CHEBI:57540"/>
        <dbReference type="ChEBI" id="CHEBI:57945"/>
        <dbReference type="EC" id="1.1.1.399"/>
    </reaction>
</comment>
<comment type="similarity">
    <text evidence="3 14">Belongs to the D-isomer specific 2-hydroxyacid dehydrogenase family.</text>
</comment>
<dbReference type="GO" id="GO:0004617">
    <property type="term" value="F:phosphoglycerate dehydrogenase activity"/>
    <property type="evidence" value="ECO:0007669"/>
    <property type="project" value="UniProtKB-EC"/>
</dbReference>
<dbReference type="InterPro" id="IPR054480">
    <property type="entry name" value="AHAS_small-like_ACT"/>
</dbReference>
<evidence type="ECO:0000256" key="9">
    <source>
        <dbReference type="ARBA" id="ARBA00023027"/>
    </source>
</evidence>
<dbReference type="SUPFAM" id="SSF55021">
    <property type="entry name" value="ACT-like"/>
    <property type="match status" value="1"/>
</dbReference>
<evidence type="ECO:0000256" key="14">
    <source>
        <dbReference type="RuleBase" id="RU003719"/>
    </source>
</evidence>
<evidence type="ECO:0000256" key="2">
    <source>
        <dbReference type="ARBA" id="ARBA00005216"/>
    </source>
</evidence>
<gene>
    <name evidence="16" type="ORF">SAMN05216203_1168</name>
</gene>
<comment type="pathway">
    <text evidence="2">Amino-acid biosynthesis; L-serine biosynthesis; L-serine from 3-phospho-D-glycerate: step 1/3.</text>
</comment>
<evidence type="ECO:0000313" key="16">
    <source>
        <dbReference type="EMBL" id="SFR52887.1"/>
    </source>
</evidence>
<dbReference type="SUPFAM" id="SSF51735">
    <property type="entry name" value="NAD(P)-binding Rossmann-fold domains"/>
    <property type="match status" value="1"/>
</dbReference>
<evidence type="ECO:0000256" key="6">
    <source>
        <dbReference type="ARBA" id="ARBA00021582"/>
    </source>
</evidence>
<dbReference type="Pfam" id="PF22629">
    <property type="entry name" value="ACT_AHAS_ss"/>
    <property type="match status" value="1"/>
</dbReference>
<dbReference type="EMBL" id="FOYW01000001">
    <property type="protein sequence ID" value="SFR52887.1"/>
    <property type="molecule type" value="Genomic_DNA"/>
</dbReference>
<proteinExistence type="inferred from homology"/>
<dbReference type="GO" id="GO:0047545">
    <property type="term" value="F:(S)-2-hydroxyglutarate dehydrogenase activity"/>
    <property type="evidence" value="ECO:0007669"/>
    <property type="project" value="UniProtKB-ARBA"/>
</dbReference>
<dbReference type="EC" id="1.1.1.399" evidence="4"/>
<dbReference type="Pfam" id="PF00389">
    <property type="entry name" value="2-Hacid_dh"/>
    <property type="match status" value="1"/>
</dbReference>
<dbReference type="NCBIfam" id="NF008759">
    <property type="entry name" value="PRK11790.1"/>
    <property type="match status" value="1"/>
</dbReference>
<dbReference type="OrthoDB" id="9805416at2"/>
<keyword evidence="17" id="KW-1185">Reference proteome</keyword>
<organism evidence="16 17">
    <name type="scientific">Marinobacter daqiaonensis</name>
    <dbReference type="NCBI Taxonomy" id="650891"/>
    <lineage>
        <taxon>Bacteria</taxon>
        <taxon>Pseudomonadati</taxon>
        <taxon>Pseudomonadota</taxon>
        <taxon>Gammaproteobacteria</taxon>
        <taxon>Pseudomonadales</taxon>
        <taxon>Marinobacteraceae</taxon>
        <taxon>Marinobacter</taxon>
    </lineage>
</organism>
<sequence>MSETSLEKSKIRILLLEGVHQSALDNLNAAGYTNIEYLTHSLGEEELIEKIADVHFIGIRSRTQLTGKVFEAARKLVAVGCFCIGTNQVDLQAATRRGVAVFNAPFSNTRSVAELVLAQAILLLRGVPEKNAKAHRGEWLKSAKNSYEIRGKKLGIIGYGNIGTQFSVLAESLGMDVYFYDVVSKLSIGNARQVGSLKELLNMADVVSLHVPETPATKYMFGPDQFAQMKPGSILMNASRGTVVDIDALAEALSSGKLLGAAIDVFPVEPKSNDEEFVSPLRQFDNVILTPHVGGSTIEAQENIGREVAEKLAMYSDNGTSVSSVNFPEVALPSHPNQHRLLHIHENVPGVMSEINQVFSENGINVCGQYLQTKEEIGYVVIDVDKAYGELALEKLRKVKGTIRCRVLF</sequence>
<accession>A0A1I6HF23</accession>
<keyword evidence="9" id="KW-0520">NAD</keyword>
<dbReference type="FunFam" id="3.40.50.720:FF:000041">
    <property type="entry name" value="D-3-phosphoglycerate dehydrogenase"/>
    <property type="match status" value="1"/>
</dbReference>
<reference evidence="16 17" key="1">
    <citation type="submission" date="2016-10" db="EMBL/GenBank/DDBJ databases">
        <authorList>
            <person name="de Groot N.N."/>
        </authorList>
    </citation>
    <scope>NUCLEOTIDE SEQUENCE [LARGE SCALE GENOMIC DNA]</scope>
    <source>
        <strain evidence="16 17">CGMCC 1.9167</strain>
    </source>
</reference>
<dbReference type="PROSITE" id="PS00671">
    <property type="entry name" value="D_2_HYDROXYACID_DH_3"/>
    <property type="match status" value="1"/>
</dbReference>
<dbReference type="InterPro" id="IPR002912">
    <property type="entry name" value="ACT_dom"/>
</dbReference>
<evidence type="ECO:0000256" key="13">
    <source>
        <dbReference type="ARBA" id="ARBA00048731"/>
    </source>
</evidence>
<dbReference type="GO" id="GO:0051287">
    <property type="term" value="F:NAD binding"/>
    <property type="evidence" value="ECO:0007669"/>
    <property type="project" value="InterPro"/>
</dbReference>
<dbReference type="GO" id="GO:0006564">
    <property type="term" value="P:L-serine biosynthetic process"/>
    <property type="evidence" value="ECO:0007669"/>
    <property type="project" value="UniProtKB-KW"/>
</dbReference>
<dbReference type="PANTHER" id="PTHR43761">
    <property type="entry name" value="D-ISOMER SPECIFIC 2-HYDROXYACID DEHYDROGENASE FAMILY PROTEIN (AFU_ORTHOLOGUE AFUA_1G13630)"/>
    <property type="match status" value="1"/>
</dbReference>
<evidence type="ECO:0000256" key="4">
    <source>
        <dbReference type="ARBA" id="ARBA00013001"/>
    </source>
</evidence>
<evidence type="ECO:0000256" key="1">
    <source>
        <dbReference type="ARBA" id="ARBA00003800"/>
    </source>
</evidence>
<dbReference type="InterPro" id="IPR029752">
    <property type="entry name" value="D-isomer_DH_CS1"/>
</dbReference>
<keyword evidence="7" id="KW-0028">Amino-acid biosynthesis</keyword>
<evidence type="ECO:0000256" key="10">
    <source>
        <dbReference type="ARBA" id="ARBA00023299"/>
    </source>
</evidence>
<dbReference type="CDD" id="cd04901">
    <property type="entry name" value="ACT_3PGDH"/>
    <property type="match status" value="1"/>
</dbReference>
<dbReference type="UniPathway" id="UPA00135">
    <property type="reaction ID" value="UER00196"/>
</dbReference>
<dbReference type="Gene3D" id="3.30.70.260">
    <property type="match status" value="1"/>
</dbReference>
<evidence type="ECO:0000256" key="3">
    <source>
        <dbReference type="ARBA" id="ARBA00005854"/>
    </source>
</evidence>
<dbReference type="STRING" id="650891.SAMN05216203_1168"/>
<dbReference type="FunFam" id="3.30.70.260:FF:000007">
    <property type="entry name" value="D-3-phosphoglycerate dehydrogenase"/>
    <property type="match status" value="1"/>
</dbReference>